<dbReference type="KEGG" id="plig:NAG76_07570"/>
<reference evidence="1" key="1">
    <citation type="submission" date="2022-05" db="EMBL/GenBank/DDBJ databases">
        <title>Novel bacterial taxa in a minimal lignocellulolytic consortium and its capacity to transform plastics disclosed by genome-resolved metagenomics.</title>
        <authorList>
            <person name="Rodriguez C.A.D."/>
            <person name="Diaz-Garcia L."/>
            <person name="Herrera K."/>
            <person name="Tarazona N.A."/>
            <person name="Sproer C."/>
            <person name="Overmann J."/>
            <person name="Jimenez D.J."/>
        </authorList>
    </citation>
    <scope>NUCLEOTIDE SEQUENCE</scope>
    <source>
        <strain evidence="1">MAG5</strain>
    </source>
</reference>
<accession>A0A9J6ZIQ8</accession>
<dbReference type="Proteomes" id="UP001056756">
    <property type="component" value="Chromosome"/>
</dbReference>
<proteinExistence type="predicted"/>
<dbReference type="EMBL" id="CP097899">
    <property type="protein sequence ID" value="URN96077.1"/>
    <property type="molecule type" value="Genomic_DNA"/>
</dbReference>
<name>A0A9J6ZIQ8_9BACL</name>
<protein>
    <submittedName>
        <fullName evidence="1">Uncharacterized protein</fullName>
    </submittedName>
</protein>
<dbReference type="AlphaFoldDB" id="A0A9J6ZIQ8"/>
<gene>
    <name evidence="1" type="ORF">NAG76_07570</name>
</gene>
<evidence type="ECO:0000313" key="2">
    <source>
        <dbReference type="Proteomes" id="UP001056756"/>
    </source>
</evidence>
<sequence length="819" mass="90590">MLRNNSLYNKMIIIALSLCLLLPSSFLGGQEVAQAATAVNLSSGVTVSLYDAQIVKDESGKLVAYTLIIQNNSSKSVQLIDYWAKIKGSNNKAYITKLITEDKAKKVVIPNSSTYLTYYAYVDDKEQLTDLKIDIIRWDFGVNNYESVVGQIKSADNGVTTYKKAEELIVNKSSLNMLVSSYKMYSDEKYSYLNVDLSMRNKSNTTVDMKAVSYYLSDGKGTLIPLVSSVADLTLKPQERKTILLSTTVAKNFAKENASIVVMYKDEEGGLSLPRITFGLPVLKDTVASKANTATSYQVDGSEIAVTVKDSTLNYSSTNTKLKTKITLENKSSSKLSIPGFEYFIKTEKGYLYPLLPAEGTDTNLLPKIKRDIELEGEMPSDIDLKKSQFVLFLREKDSTNSYFLGNFKISIGSGSVETKPASNSVTYQGNFVEQVSLQRIPNGVKDLLIAEFKVTNKGTKAQAMLKVNGQFEIDGVKLAPEATKVINLDGLLAIAPNQSYRIITYTEIPYIQSANNIVFNMNEQATEGVKKIHQFKVSAMTKAKLLGSNESYKIDTLGSRGEVTVIDSQIYSGKQTDMFFAQLQYENKEQRSAMPSKLKGYIENSNQDIIDLNVKNYESKILPNGKVVLSVWAVIPKNYEDAKLNLYIGESVAGAAAEGAAEVANVIINPVYTQHIFKEAPIATDFSKLSFMNYDVALYSFYAQLDTSQGFIPDTIKVGFNYDIVARENAPAYSDAQSIVVEYVDQTNSLAKFSQVFPIGDGTEGSLVVATRQKKEFSYTNSALQAINPGTYQINIYAQYQNHKKLIATSSFLFGNVQ</sequence>
<organism evidence="1 2">
    <name type="scientific">Candidatus Pristimantibacillus lignocellulolyticus</name>
    <dbReference type="NCBI Taxonomy" id="2994561"/>
    <lineage>
        <taxon>Bacteria</taxon>
        <taxon>Bacillati</taxon>
        <taxon>Bacillota</taxon>
        <taxon>Bacilli</taxon>
        <taxon>Bacillales</taxon>
        <taxon>Paenibacillaceae</taxon>
        <taxon>Candidatus Pristimantibacillus</taxon>
    </lineage>
</organism>
<evidence type="ECO:0000313" key="1">
    <source>
        <dbReference type="EMBL" id="URN96077.1"/>
    </source>
</evidence>